<evidence type="ECO:0000313" key="5">
    <source>
        <dbReference type="Proteomes" id="UP001165085"/>
    </source>
</evidence>
<evidence type="ECO:0000256" key="2">
    <source>
        <dbReference type="SAM" id="Phobius"/>
    </source>
</evidence>
<keyword evidence="3" id="KW-0732">Signal</keyword>
<feature type="region of interest" description="Disordered" evidence="1">
    <location>
        <begin position="411"/>
        <end position="482"/>
    </location>
</feature>
<protein>
    <submittedName>
        <fullName evidence="4">Uncharacterized protein</fullName>
    </submittedName>
</protein>
<evidence type="ECO:0000256" key="1">
    <source>
        <dbReference type="SAM" id="MobiDB-lite"/>
    </source>
</evidence>
<dbReference type="AlphaFoldDB" id="A0A9W7EIR0"/>
<feature type="transmembrane region" description="Helical" evidence="2">
    <location>
        <begin position="385"/>
        <end position="406"/>
    </location>
</feature>
<dbReference type="Proteomes" id="UP001165085">
    <property type="component" value="Unassembled WGS sequence"/>
</dbReference>
<evidence type="ECO:0000313" key="4">
    <source>
        <dbReference type="EMBL" id="GMH79400.1"/>
    </source>
</evidence>
<feature type="chain" id="PRO_5040827295" evidence="3">
    <location>
        <begin position="18"/>
        <end position="482"/>
    </location>
</feature>
<name>A0A9W7EIR0_9STRA</name>
<dbReference type="OrthoDB" id="42797at2759"/>
<gene>
    <name evidence="4" type="ORF">TrST_g8539</name>
</gene>
<evidence type="ECO:0000256" key="3">
    <source>
        <dbReference type="SAM" id="SignalP"/>
    </source>
</evidence>
<reference evidence="5" key="1">
    <citation type="journal article" date="2023" name="Commun. Biol.">
        <title>Genome analysis of Parmales, the sister group of diatoms, reveals the evolutionary specialization of diatoms from phago-mixotrophs to photoautotrophs.</title>
        <authorList>
            <person name="Ban H."/>
            <person name="Sato S."/>
            <person name="Yoshikawa S."/>
            <person name="Yamada K."/>
            <person name="Nakamura Y."/>
            <person name="Ichinomiya M."/>
            <person name="Sato N."/>
            <person name="Blanc-Mathieu R."/>
            <person name="Endo H."/>
            <person name="Kuwata A."/>
            <person name="Ogata H."/>
        </authorList>
    </citation>
    <scope>NUCLEOTIDE SEQUENCE [LARGE SCALE GENOMIC DNA]</scope>
    <source>
        <strain evidence="5">NIES 3701</strain>
    </source>
</reference>
<feature type="compositionally biased region" description="Basic and acidic residues" evidence="1">
    <location>
        <begin position="227"/>
        <end position="243"/>
    </location>
</feature>
<keyword evidence="2" id="KW-1133">Transmembrane helix</keyword>
<feature type="signal peptide" evidence="3">
    <location>
        <begin position="1"/>
        <end position="17"/>
    </location>
</feature>
<proteinExistence type="predicted"/>
<organism evidence="4 5">
    <name type="scientific">Triparma strigata</name>
    <dbReference type="NCBI Taxonomy" id="1606541"/>
    <lineage>
        <taxon>Eukaryota</taxon>
        <taxon>Sar</taxon>
        <taxon>Stramenopiles</taxon>
        <taxon>Ochrophyta</taxon>
        <taxon>Bolidophyceae</taxon>
        <taxon>Parmales</taxon>
        <taxon>Triparmaceae</taxon>
        <taxon>Triparma</taxon>
    </lineage>
</organism>
<accession>A0A9W7EIR0</accession>
<dbReference type="EMBL" id="BRXY01000234">
    <property type="protein sequence ID" value="GMH79400.1"/>
    <property type="molecule type" value="Genomic_DNA"/>
</dbReference>
<keyword evidence="5" id="KW-1185">Reference proteome</keyword>
<sequence>MMLQLLTLLGALLSANAELSTQFGYAPDSIMYSEYGQAYFFNGFFISCSNQRTDNKPANDFGCSRWAVYSAFIDVNSEGYGFGEYYPTQEDRDFSDTSSSYAFSGSNSSQKFLDCNYPSSNTWTFVGAYYQEAYQFLEQNTKHYWGDGTFGYNTMLDTLEYVTEYDCQNLGTSTNDGATVVYGGLQPLEGGLAMMSIYEDKYCLTTTEDHGTYDDYYNGRRKRRRRAADNAKESAEDPNEKSRRQLGNWGYGYTRDSYSNWYENAYDNPNADQTYGTMSYNLTDTLLILKEKMRCNRCLIDGAYQDGEECDAINMCWKYWSHNAWRMDGGMMVKADGQNTLNINLQKQHKRAELVHFQSSNTSNNNMIQQVIDDLDDPQSHANKMLLQSFLTMCACSLVFVISVVLPNRRKKKRKKKLERARERKKNGRDKLLKFKNPFQGAHGKMSKKSRKSPKGVDRSNLLSYKKSHPDRHLDSASNSFV</sequence>
<comment type="caution">
    <text evidence="4">The sequence shown here is derived from an EMBL/GenBank/DDBJ whole genome shotgun (WGS) entry which is preliminary data.</text>
</comment>
<keyword evidence="2" id="KW-0472">Membrane</keyword>
<feature type="region of interest" description="Disordered" evidence="1">
    <location>
        <begin position="224"/>
        <end position="247"/>
    </location>
</feature>
<keyword evidence="2" id="KW-0812">Transmembrane</keyword>
<feature type="compositionally biased region" description="Basic residues" evidence="1">
    <location>
        <begin position="411"/>
        <end position="428"/>
    </location>
</feature>
<feature type="compositionally biased region" description="Basic residues" evidence="1">
    <location>
        <begin position="445"/>
        <end position="454"/>
    </location>
</feature>